<organism evidence="8 9">
    <name type="scientific">Candidatus Azambacteria bacterium RIFCSPLOWO2_01_FULL_46_25</name>
    <dbReference type="NCBI Taxonomy" id="1797298"/>
    <lineage>
        <taxon>Bacteria</taxon>
        <taxon>Candidatus Azamiibacteriota</taxon>
    </lineage>
</organism>
<name>A0A1F5BTX5_9BACT</name>
<gene>
    <name evidence="7" type="primary">atpH</name>
    <name evidence="8" type="ORF">A2988_00935</name>
</gene>
<evidence type="ECO:0000256" key="1">
    <source>
        <dbReference type="ARBA" id="ARBA00004370"/>
    </source>
</evidence>
<dbReference type="AlphaFoldDB" id="A0A1F5BTX5"/>
<keyword evidence="4 7" id="KW-0406">Ion transport</keyword>
<accession>A0A1F5BTX5</accession>
<comment type="similarity">
    <text evidence="7">Belongs to the ATPase delta chain family.</text>
</comment>
<keyword evidence="5 7" id="KW-0472">Membrane</keyword>
<dbReference type="Proteomes" id="UP000176650">
    <property type="component" value="Unassembled WGS sequence"/>
</dbReference>
<dbReference type="STRING" id="1797298.A2988_00935"/>
<keyword evidence="3 7" id="KW-0375">Hydrogen ion transport</keyword>
<evidence type="ECO:0000256" key="4">
    <source>
        <dbReference type="ARBA" id="ARBA00023065"/>
    </source>
</evidence>
<dbReference type="HAMAP" id="MF_01416">
    <property type="entry name" value="ATP_synth_delta_bact"/>
    <property type="match status" value="1"/>
</dbReference>
<keyword evidence="7" id="KW-1003">Cell membrane</keyword>
<keyword evidence="6 7" id="KW-0066">ATP synthesis</keyword>
<comment type="function">
    <text evidence="7">F(1)F(0) ATP synthase produces ATP from ADP in the presence of a proton or sodium gradient. F-type ATPases consist of two structural domains, F(1) containing the extramembraneous catalytic core and F(0) containing the membrane proton channel, linked together by a central stalk and a peripheral stalk. During catalysis, ATP synthesis in the catalytic domain of F(1) is coupled via a rotary mechanism of the central stalk subunits to proton translocation.</text>
</comment>
<evidence type="ECO:0000256" key="2">
    <source>
        <dbReference type="ARBA" id="ARBA00022448"/>
    </source>
</evidence>
<comment type="caution">
    <text evidence="8">The sequence shown here is derived from an EMBL/GenBank/DDBJ whole genome shotgun (WGS) entry which is preliminary data.</text>
</comment>
<dbReference type="Pfam" id="PF00213">
    <property type="entry name" value="OSCP"/>
    <property type="match status" value="1"/>
</dbReference>
<keyword evidence="7" id="KW-0139">CF(1)</keyword>
<dbReference type="GO" id="GO:0046933">
    <property type="term" value="F:proton-transporting ATP synthase activity, rotational mechanism"/>
    <property type="evidence" value="ECO:0007669"/>
    <property type="project" value="UniProtKB-UniRule"/>
</dbReference>
<dbReference type="GO" id="GO:0005886">
    <property type="term" value="C:plasma membrane"/>
    <property type="evidence" value="ECO:0007669"/>
    <property type="project" value="UniProtKB-SubCell"/>
</dbReference>
<evidence type="ECO:0000313" key="8">
    <source>
        <dbReference type="EMBL" id="OGD34034.1"/>
    </source>
</evidence>
<evidence type="ECO:0000256" key="7">
    <source>
        <dbReference type="HAMAP-Rule" id="MF_01416"/>
    </source>
</evidence>
<dbReference type="GO" id="GO:0045259">
    <property type="term" value="C:proton-transporting ATP synthase complex"/>
    <property type="evidence" value="ECO:0007669"/>
    <property type="project" value="UniProtKB-KW"/>
</dbReference>
<keyword evidence="2 7" id="KW-0813">Transport</keyword>
<dbReference type="EMBL" id="MEYS01000002">
    <property type="protein sequence ID" value="OGD34034.1"/>
    <property type="molecule type" value="Genomic_DNA"/>
</dbReference>
<evidence type="ECO:0000256" key="3">
    <source>
        <dbReference type="ARBA" id="ARBA00022781"/>
    </source>
</evidence>
<comment type="subcellular location">
    <subcellularLocation>
        <location evidence="7">Cell membrane</location>
        <topology evidence="7">Peripheral membrane protein</topology>
    </subcellularLocation>
    <subcellularLocation>
        <location evidence="1">Membrane</location>
    </subcellularLocation>
</comment>
<protein>
    <recommendedName>
        <fullName evidence="7">ATP synthase subunit delta</fullName>
    </recommendedName>
    <alternativeName>
        <fullName evidence="7">ATP synthase F(1) sector subunit delta</fullName>
    </alternativeName>
    <alternativeName>
        <fullName evidence="7">F-type ATPase subunit delta</fullName>
        <shortName evidence="7">F-ATPase subunit delta</shortName>
    </alternativeName>
</protein>
<evidence type="ECO:0000313" key="9">
    <source>
        <dbReference type="Proteomes" id="UP000176650"/>
    </source>
</evidence>
<sequence>MMAYTPYHYAAALHASLAGKDAAQSQKITDAFVSMVARNGHASLGKKIAQEYAVYASEREGIFSGILFVAHPMNPALKKDIAKKISERLAHEHIREIHFEEKTDPSLISGFTAQVKDIFIDASMNGALRRVYEELQKVVA</sequence>
<comment type="function">
    <text evidence="7">This protein is part of the stalk that links CF(0) to CF(1). It either transmits conformational changes from CF(0) to CF(1) or is implicated in proton conduction.</text>
</comment>
<dbReference type="InterPro" id="IPR000711">
    <property type="entry name" value="ATPase_OSCP/dsu"/>
</dbReference>
<evidence type="ECO:0000256" key="6">
    <source>
        <dbReference type="ARBA" id="ARBA00023310"/>
    </source>
</evidence>
<reference evidence="8 9" key="1">
    <citation type="journal article" date="2016" name="Nat. Commun.">
        <title>Thousands of microbial genomes shed light on interconnected biogeochemical processes in an aquifer system.</title>
        <authorList>
            <person name="Anantharaman K."/>
            <person name="Brown C.T."/>
            <person name="Hug L.A."/>
            <person name="Sharon I."/>
            <person name="Castelle C.J."/>
            <person name="Probst A.J."/>
            <person name="Thomas B.C."/>
            <person name="Singh A."/>
            <person name="Wilkins M.J."/>
            <person name="Karaoz U."/>
            <person name="Brodie E.L."/>
            <person name="Williams K.H."/>
            <person name="Hubbard S.S."/>
            <person name="Banfield J.F."/>
        </authorList>
    </citation>
    <scope>NUCLEOTIDE SEQUENCE [LARGE SCALE GENOMIC DNA]</scope>
</reference>
<dbReference type="PANTHER" id="PTHR11910">
    <property type="entry name" value="ATP SYNTHASE DELTA CHAIN"/>
    <property type="match status" value="1"/>
</dbReference>
<evidence type="ECO:0000256" key="5">
    <source>
        <dbReference type="ARBA" id="ARBA00023136"/>
    </source>
</evidence>
<proteinExistence type="inferred from homology"/>